<sequence length="342" mass="35015">MSETTANLEMPYILPSQAQKHVTHNEALQRLDAITQLTIKASLAAPPTGPEEGGCYLVSTGASGAFSGKSGKLAFRQDGSWIFITPKAGWHAWFIQDEALKIHDGSSFAHDAIGTPDFLGINTSADSTNRLAVAADASLLTHDGGDHQLKINKAAATDTASLLFQTGWSGRAEMGLAGNDTFSIKVSGDGTTWQEALDITAAGQVLTPNRPLARATRGGGVITPSSGSQTGFSTFSINQGGSSLGASVAGGGNRLLIPVTAAYLLCLAVEANPAGAFSVSVKSGGTTTITGIKDNDAATASYNGVAVGLALLSAGDWLTLEHTGSTSIDFGAGKTELTVIMM</sequence>
<comment type="caution">
    <text evidence="1">The sequence shown here is derived from an EMBL/GenBank/DDBJ whole genome shotgun (WGS) entry which is preliminary data.</text>
</comment>
<protein>
    <recommendedName>
        <fullName evidence="3">DUF2793 domain-containing protein</fullName>
    </recommendedName>
</protein>
<evidence type="ECO:0008006" key="3">
    <source>
        <dbReference type="Google" id="ProtNLM"/>
    </source>
</evidence>
<dbReference type="Proteomes" id="UP001230207">
    <property type="component" value="Unassembled WGS sequence"/>
</dbReference>
<dbReference type="EMBL" id="JAUSVF010000001">
    <property type="protein sequence ID" value="MDQ0321431.1"/>
    <property type="molecule type" value="Genomic_DNA"/>
</dbReference>
<organism evidence="1 2">
    <name type="scientific">Pararhizobium capsulatum DSM 1112</name>
    <dbReference type="NCBI Taxonomy" id="1121113"/>
    <lineage>
        <taxon>Bacteria</taxon>
        <taxon>Pseudomonadati</taxon>
        <taxon>Pseudomonadota</taxon>
        <taxon>Alphaproteobacteria</taxon>
        <taxon>Hyphomicrobiales</taxon>
        <taxon>Rhizobiaceae</taxon>
        <taxon>Rhizobium/Agrobacterium group</taxon>
        <taxon>Pararhizobium</taxon>
    </lineage>
</organism>
<dbReference type="InterPro" id="IPR021251">
    <property type="entry name" value="DUF2793"/>
</dbReference>
<name>A0ABU0BT48_9HYPH</name>
<keyword evidence="2" id="KW-1185">Reference proteome</keyword>
<dbReference type="RefSeq" id="WP_307232035.1">
    <property type="nucleotide sequence ID" value="NZ_JAUSVF010000001.1"/>
</dbReference>
<accession>A0ABU0BT48</accession>
<evidence type="ECO:0000313" key="2">
    <source>
        <dbReference type="Proteomes" id="UP001230207"/>
    </source>
</evidence>
<gene>
    <name evidence="1" type="ORF">QO002_003569</name>
</gene>
<reference evidence="1 2" key="1">
    <citation type="submission" date="2023-07" db="EMBL/GenBank/DDBJ databases">
        <title>Genomic Encyclopedia of Type Strains, Phase IV (KMG-IV): sequencing the most valuable type-strain genomes for metagenomic binning, comparative biology and taxonomic classification.</title>
        <authorList>
            <person name="Goeker M."/>
        </authorList>
    </citation>
    <scope>NUCLEOTIDE SEQUENCE [LARGE SCALE GENOMIC DNA]</scope>
    <source>
        <strain evidence="1 2">DSM 1112</strain>
    </source>
</reference>
<evidence type="ECO:0000313" key="1">
    <source>
        <dbReference type="EMBL" id="MDQ0321431.1"/>
    </source>
</evidence>
<proteinExistence type="predicted"/>
<dbReference type="Pfam" id="PF10983">
    <property type="entry name" value="DUF2793"/>
    <property type="match status" value="1"/>
</dbReference>